<proteinExistence type="predicted"/>
<sequence>MPLGSALSRKRREEAEHGPQHQTARRLAALFELLIPPTPQLISAYGTRVSDIIKTPSVNPAISKSHGPFQEYRGADRTAAWAAATSGTAALGVYLLSCLLVRAWDATEAISIWVELVSERKREIKDSFQANQPISEVSVFSALQEIPRQDLALWDSSARVWLRSADQAKQRQHDQLLLILRNITIPFPAGSSTYERVITTWKLAMLGIEDLFCSRPQSISHAGVLLALSSWHLYPDLIVLGEKTVNVRFLDPLIPNTSVCTISLQSKDAQEDNGVQWSLTLSHLRYYGSAVNATSPVDHSRGINPREYDAAAEFFCAISDIIDEEVPWLTWIRPLILASRKLHSSTRESKKENIRLVKYGQRRAMTFLLNPNDAVLPYFGLCNSYVLSTLSEDLDGEGCIAYLRAMAKSRGYGSSDYVIFRQHWAVPHTTMIGELQYYEYVTTVAHRRTSRKTNSEGEEVSEEYHARWYYVKNLQSIEATIKRRIAQVSRKNEICFVIDMSSYPIAKHFTTEDLRWANPPTLFSSDHTGVVLLCQPATEGRSSTYSSSNVGGACQCFELSSLMSLSQSPMGVAVFDRLVGSQHFGLDSIGPSAVLQRLVQRPLSKVKLAAYLSRIGGNFHDPSRFLDINILAEIGVLPESCYRSLRALVSGALIYDGLNGASISLRIASEPLSQARWIPIEYHSPSRNQAFACIIHLDSGKINLNPNDLEKTLAMCTQNSIYVAALAALLVILSG</sequence>
<accession>A0A2B7YHP0</accession>
<keyword evidence="3" id="KW-1185">Reference proteome</keyword>
<gene>
    <name evidence="2" type="ORF">AJ80_03650</name>
</gene>
<reference evidence="2 3" key="1">
    <citation type="submission" date="2017-10" db="EMBL/GenBank/DDBJ databases">
        <title>Comparative genomics in systemic dimorphic fungi from Ajellomycetaceae.</title>
        <authorList>
            <person name="Munoz J.F."/>
            <person name="Mcewen J.G."/>
            <person name="Clay O.K."/>
            <person name="Cuomo C.A."/>
        </authorList>
    </citation>
    <scope>NUCLEOTIDE SEQUENCE [LARGE SCALE GENOMIC DNA]</scope>
    <source>
        <strain evidence="2 3">UAMH7299</strain>
    </source>
</reference>
<dbReference type="OrthoDB" id="5354164at2759"/>
<dbReference type="EMBL" id="PDNA01000041">
    <property type="protein sequence ID" value="PGH20382.1"/>
    <property type="molecule type" value="Genomic_DNA"/>
</dbReference>
<protein>
    <submittedName>
        <fullName evidence="2">Uncharacterized protein</fullName>
    </submittedName>
</protein>
<evidence type="ECO:0000313" key="3">
    <source>
        <dbReference type="Proteomes" id="UP000224634"/>
    </source>
</evidence>
<dbReference type="Proteomes" id="UP000224634">
    <property type="component" value="Unassembled WGS sequence"/>
</dbReference>
<feature type="region of interest" description="Disordered" evidence="1">
    <location>
        <begin position="1"/>
        <end position="22"/>
    </location>
</feature>
<comment type="caution">
    <text evidence="2">The sequence shown here is derived from an EMBL/GenBank/DDBJ whole genome shotgun (WGS) entry which is preliminary data.</text>
</comment>
<evidence type="ECO:0000256" key="1">
    <source>
        <dbReference type="SAM" id="MobiDB-lite"/>
    </source>
</evidence>
<evidence type="ECO:0000313" key="2">
    <source>
        <dbReference type="EMBL" id="PGH20382.1"/>
    </source>
</evidence>
<organism evidence="2 3">
    <name type="scientific">Polytolypa hystricis (strain UAMH7299)</name>
    <dbReference type="NCBI Taxonomy" id="1447883"/>
    <lineage>
        <taxon>Eukaryota</taxon>
        <taxon>Fungi</taxon>
        <taxon>Dikarya</taxon>
        <taxon>Ascomycota</taxon>
        <taxon>Pezizomycotina</taxon>
        <taxon>Eurotiomycetes</taxon>
        <taxon>Eurotiomycetidae</taxon>
        <taxon>Onygenales</taxon>
        <taxon>Onygenales incertae sedis</taxon>
        <taxon>Polytolypa</taxon>
    </lineage>
</organism>
<name>A0A2B7YHP0_POLH7</name>
<dbReference type="AlphaFoldDB" id="A0A2B7YHP0"/>